<evidence type="ECO:0000313" key="3">
    <source>
        <dbReference type="EMBL" id="MED6159884.1"/>
    </source>
</evidence>
<dbReference type="Pfam" id="PF02458">
    <property type="entry name" value="Transferase"/>
    <property type="match status" value="1"/>
</dbReference>
<dbReference type="Proteomes" id="UP001341840">
    <property type="component" value="Unassembled WGS sequence"/>
</dbReference>
<sequence length="461" mass="50627">MQHQEAMKPLQVFKVSPSSLGSQNLLPSSSTSLPLTFFDILWLRLPPVQRVFFYEFPHQPSLFYDAILPKLKHSLSLSLSYYFPLAGTLTWPHHSNKPIITYNLGDTLSLIIAESDADFNHLSGSDLSEASKLHHLVPELIISDDQATVLALQVTLFPNYGFSIGVTSHHAVLDGKTSTSFIKSWAYLCNKLGDSSSSSSPCDLPPELSPFFDREIVKDPKGLEAKYLSDWLKQGGPNNRSLKVWNLQVPEDSVRGLFKLSRSNIESLKKLVVSKKKETMNLHLSSFVISLAYAIVCKVKAEKVNSNRVFVAVNVDCRARLDPPLPPTYFGNCGGARVAVAETKGMLGEDGIVVSVESLSSALETLKDGVLSGAESWSSFLHDGLNRDDKFMSVAGTPRFEVYGNDFGWGKPKKVEMVSIDRTGAFCFSDSSNGDGVEIGLVSNKESMDAFASLFLQGLAF</sequence>
<proteinExistence type="predicted"/>
<dbReference type="InterPro" id="IPR023213">
    <property type="entry name" value="CAT-like_dom_sf"/>
</dbReference>
<gene>
    <name evidence="3" type="ORF">PIB30_046413</name>
</gene>
<evidence type="ECO:0000256" key="2">
    <source>
        <dbReference type="ARBA" id="ARBA00023315"/>
    </source>
</evidence>
<organism evidence="3 4">
    <name type="scientific">Stylosanthes scabra</name>
    <dbReference type="NCBI Taxonomy" id="79078"/>
    <lineage>
        <taxon>Eukaryota</taxon>
        <taxon>Viridiplantae</taxon>
        <taxon>Streptophyta</taxon>
        <taxon>Embryophyta</taxon>
        <taxon>Tracheophyta</taxon>
        <taxon>Spermatophyta</taxon>
        <taxon>Magnoliopsida</taxon>
        <taxon>eudicotyledons</taxon>
        <taxon>Gunneridae</taxon>
        <taxon>Pentapetalae</taxon>
        <taxon>rosids</taxon>
        <taxon>fabids</taxon>
        <taxon>Fabales</taxon>
        <taxon>Fabaceae</taxon>
        <taxon>Papilionoideae</taxon>
        <taxon>50 kb inversion clade</taxon>
        <taxon>dalbergioids sensu lato</taxon>
        <taxon>Dalbergieae</taxon>
        <taxon>Pterocarpus clade</taxon>
        <taxon>Stylosanthes</taxon>
    </lineage>
</organism>
<evidence type="ECO:0000256" key="1">
    <source>
        <dbReference type="ARBA" id="ARBA00022679"/>
    </source>
</evidence>
<comment type="caution">
    <text evidence="3">The sequence shown here is derived from an EMBL/GenBank/DDBJ whole genome shotgun (WGS) entry which is preliminary data.</text>
</comment>
<name>A0ABU6UG53_9FABA</name>
<dbReference type="PANTHER" id="PTHR31625">
    <property type="match status" value="1"/>
</dbReference>
<reference evidence="3 4" key="1">
    <citation type="journal article" date="2023" name="Plants (Basel)">
        <title>Bridging the Gap: Combining Genomics and Transcriptomics Approaches to Understand Stylosanthes scabra, an Orphan Legume from the Brazilian Caatinga.</title>
        <authorList>
            <person name="Ferreira-Neto J.R.C."/>
            <person name="da Silva M.D."/>
            <person name="Binneck E."/>
            <person name="de Melo N.F."/>
            <person name="da Silva R.H."/>
            <person name="de Melo A.L.T.M."/>
            <person name="Pandolfi V."/>
            <person name="Bustamante F.O."/>
            <person name="Brasileiro-Vidal A.C."/>
            <person name="Benko-Iseppon A.M."/>
        </authorList>
    </citation>
    <scope>NUCLEOTIDE SEQUENCE [LARGE SCALE GENOMIC DNA]</scope>
    <source>
        <tissue evidence="3">Leaves</tissue>
    </source>
</reference>
<evidence type="ECO:0000313" key="4">
    <source>
        <dbReference type="Proteomes" id="UP001341840"/>
    </source>
</evidence>
<keyword evidence="2" id="KW-0012">Acyltransferase</keyword>
<protein>
    <submittedName>
        <fullName evidence="3">Uncharacterized protein</fullName>
    </submittedName>
</protein>
<dbReference type="EMBL" id="JASCZI010121118">
    <property type="protein sequence ID" value="MED6159884.1"/>
    <property type="molecule type" value="Genomic_DNA"/>
</dbReference>
<keyword evidence="1" id="KW-0808">Transferase</keyword>
<dbReference type="InterPro" id="IPR051504">
    <property type="entry name" value="Plant_metabolite_acyltrans"/>
</dbReference>
<accession>A0ABU6UG53</accession>
<keyword evidence="4" id="KW-1185">Reference proteome</keyword>
<dbReference type="Gene3D" id="3.30.559.10">
    <property type="entry name" value="Chloramphenicol acetyltransferase-like domain"/>
    <property type="match status" value="2"/>
</dbReference>